<dbReference type="AlphaFoldDB" id="A0A1Y6K650"/>
<evidence type="ECO:0000313" key="2">
    <source>
        <dbReference type="EMBL" id="SMX53500.1"/>
    </source>
</evidence>
<accession>A0A1Y6K650</accession>
<dbReference type="EMBL" id="LT859958">
    <property type="protein sequence ID" value="SMX53500.1"/>
    <property type="molecule type" value="Genomic_DNA"/>
</dbReference>
<feature type="domain" description="HTH rpiR-type" evidence="1">
    <location>
        <begin position="2"/>
        <end position="78"/>
    </location>
</feature>
<dbReference type="PROSITE" id="PS51071">
    <property type="entry name" value="HTH_RPIR"/>
    <property type="match status" value="1"/>
</dbReference>
<dbReference type="InterPro" id="IPR001347">
    <property type="entry name" value="SIS_dom"/>
</dbReference>
<organism evidence="2 3">
    <name type="scientific">Candidatus Brevifilum fermentans</name>
    <dbReference type="NCBI Taxonomy" id="1986204"/>
    <lineage>
        <taxon>Bacteria</taxon>
        <taxon>Bacillati</taxon>
        <taxon>Chloroflexota</taxon>
        <taxon>Anaerolineae</taxon>
        <taxon>Anaerolineales</taxon>
        <taxon>Anaerolineaceae</taxon>
        <taxon>Candidatus Brevifilum</taxon>
    </lineage>
</organism>
<sequence length="292" mass="33358">MITQEFENRIKSKRLTQVEQVVAEYILHNFHTVGFMTTTDIANELNISDASVFRTARSLGYNGFEELKTEIKNLVSKQLQAANSLREYSQLAPIERFQSNWDSLFENDAIEKLTNNAIASIYDVIDRNSKNNINSCLDILLNSRNKYVCGFRSTAFVANFLAFELLFLLNNVILNTHADGKAIERLADITSEDCVILLVYPRYSNINYIVKQIALDVGAKIILVIDKISHELVKDVDFVFACNPRSISYYNTIIPMVFICEIIISELSKVIPDAFRKRSEFICKYMDAVGLY</sequence>
<evidence type="ECO:0000313" key="3">
    <source>
        <dbReference type="Proteomes" id="UP000195514"/>
    </source>
</evidence>
<dbReference type="RefSeq" id="WP_087861428.1">
    <property type="nucleotide sequence ID" value="NZ_LT859958.1"/>
</dbReference>
<dbReference type="Pfam" id="PF01418">
    <property type="entry name" value="HTH_6"/>
    <property type="match status" value="1"/>
</dbReference>
<dbReference type="Gene3D" id="3.40.50.10490">
    <property type="entry name" value="Glucose-6-phosphate isomerase like protein, domain 1"/>
    <property type="match status" value="1"/>
</dbReference>
<protein>
    <submittedName>
        <fullName evidence="2">Putative Transcriptional regulator, RpiR family</fullName>
    </submittedName>
</protein>
<dbReference type="Gene3D" id="1.10.10.10">
    <property type="entry name" value="Winged helix-like DNA-binding domain superfamily/Winged helix DNA-binding domain"/>
    <property type="match status" value="1"/>
</dbReference>
<dbReference type="InterPro" id="IPR046348">
    <property type="entry name" value="SIS_dom_sf"/>
</dbReference>
<dbReference type="GO" id="GO:0003677">
    <property type="term" value="F:DNA binding"/>
    <property type="evidence" value="ECO:0007669"/>
    <property type="project" value="InterPro"/>
</dbReference>
<dbReference type="KEGG" id="abat:CFX1CAM_0434"/>
<dbReference type="SUPFAM" id="SSF53697">
    <property type="entry name" value="SIS domain"/>
    <property type="match status" value="1"/>
</dbReference>
<dbReference type="OrthoDB" id="3684496at2"/>
<dbReference type="InterPro" id="IPR009057">
    <property type="entry name" value="Homeodomain-like_sf"/>
</dbReference>
<keyword evidence="3" id="KW-1185">Reference proteome</keyword>
<name>A0A1Y6K650_9CHLR</name>
<evidence type="ECO:0000259" key="1">
    <source>
        <dbReference type="PROSITE" id="PS51071"/>
    </source>
</evidence>
<dbReference type="GO" id="GO:0097367">
    <property type="term" value="F:carbohydrate derivative binding"/>
    <property type="evidence" value="ECO:0007669"/>
    <property type="project" value="InterPro"/>
</dbReference>
<dbReference type="GO" id="GO:0003700">
    <property type="term" value="F:DNA-binding transcription factor activity"/>
    <property type="evidence" value="ECO:0007669"/>
    <property type="project" value="InterPro"/>
</dbReference>
<reference evidence="3" key="1">
    <citation type="submission" date="2017-05" db="EMBL/GenBank/DDBJ databases">
        <authorList>
            <person name="Kirkegaard R."/>
            <person name="Mcilroy J S."/>
        </authorList>
    </citation>
    <scope>NUCLEOTIDE SEQUENCE [LARGE SCALE GENOMIC DNA]</scope>
</reference>
<dbReference type="InterPro" id="IPR047640">
    <property type="entry name" value="RpiR-like"/>
</dbReference>
<dbReference type="GO" id="GO:1901135">
    <property type="term" value="P:carbohydrate derivative metabolic process"/>
    <property type="evidence" value="ECO:0007669"/>
    <property type="project" value="InterPro"/>
</dbReference>
<dbReference type="PANTHER" id="PTHR30514">
    <property type="entry name" value="GLUCOKINASE"/>
    <property type="match status" value="1"/>
</dbReference>
<dbReference type="Pfam" id="PF01380">
    <property type="entry name" value="SIS"/>
    <property type="match status" value="1"/>
</dbReference>
<dbReference type="InterPro" id="IPR036388">
    <property type="entry name" value="WH-like_DNA-bd_sf"/>
</dbReference>
<dbReference type="InterPro" id="IPR000281">
    <property type="entry name" value="HTH_RpiR"/>
</dbReference>
<dbReference type="PANTHER" id="PTHR30514:SF18">
    <property type="entry name" value="RPIR-FAMILY TRANSCRIPTIONAL REGULATOR"/>
    <property type="match status" value="1"/>
</dbReference>
<dbReference type="SUPFAM" id="SSF46689">
    <property type="entry name" value="Homeodomain-like"/>
    <property type="match status" value="1"/>
</dbReference>
<proteinExistence type="predicted"/>
<dbReference type="Proteomes" id="UP000195514">
    <property type="component" value="Chromosome I"/>
</dbReference>
<gene>
    <name evidence="2" type="ORF">CFX1CAM_0434</name>
</gene>